<reference evidence="2" key="1">
    <citation type="journal article" date="2021" name="J Fungi (Basel)">
        <title>Genomic and Metabolomic Analyses of the Marine Fungus Emericellopsis cladophorae: Insights into Saltwater Adaptability Mechanisms and Its Biosynthetic Potential.</title>
        <authorList>
            <person name="Goncalves M.F.M."/>
            <person name="Hilario S."/>
            <person name="Van de Peer Y."/>
            <person name="Esteves A.C."/>
            <person name="Alves A."/>
        </authorList>
    </citation>
    <scope>NUCLEOTIDE SEQUENCE</scope>
    <source>
        <strain evidence="2">MUM 19.33</strain>
    </source>
</reference>
<gene>
    <name evidence="2" type="ORF">J7T54_003684</name>
</gene>
<feature type="region of interest" description="Disordered" evidence="1">
    <location>
        <begin position="685"/>
        <end position="837"/>
    </location>
</feature>
<feature type="compositionally biased region" description="Polar residues" evidence="1">
    <location>
        <begin position="806"/>
        <end position="817"/>
    </location>
</feature>
<dbReference type="GO" id="GO:0005829">
    <property type="term" value="C:cytosol"/>
    <property type="evidence" value="ECO:0007669"/>
    <property type="project" value="TreeGrafter"/>
</dbReference>
<dbReference type="OrthoDB" id="4489171at2759"/>
<name>A0A9P9XUK1_9HYPO</name>
<dbReference type="PANTHER" id="PTHR39597">
    <property type="entry name" value="UBA DOMAIN-CONTAINING PROTEIN RUP1"/>
    <property type="match status" value="1"/>
</dbReference>
<keyword evidence="3" id="KW-1185">Reference proteome</keyword>
<accession>A0A9P9XUK1</accession>
<reference evidence="2" key="2">
    <citation type="submission" date="2022-07" db="EMBL/GenBank/DDBJ databases">
        <authorList>
            <person name="Goncalves M.F.M."/>
            <person name="Hilario S."/>
            <person name="Van De Peer Y."/>
            <person name="Esteves A.C."/>
            <person name="Alves A."/>
        </authorList>
    </citation>
    <scope>NUCLEOTIDE SEQUENCE</scope>
    <source>
        <strain evidence="2">MUM 19.33</strain>
    </source>
</reference>
<dbReference type="EMBL" id="JAGIXG020000126">
    <property type="protein sequence ID" value="KAI6777689.1"/>
    <property type="molecule type" value="Genomic_DNA"/>
</dbReference>
<sequence>MPRIISETNLQSIFKSLGSVERVVDDYFTSEGSFRSKYTTAWNDSAFSGDRDDSQNGQEFAYNIQGPDQGPTSRRNSEEGAQQFPRPPSRTNNTTPLNGLTDYAAQNAGVQPSLAQQEEDNLQRAIEASRRDVAGLPELDYQDQQEAGVLGADGTAQPQFGPATRPHYDLESWSLVQLSDHAVPASQRKRQPEAPAFIRGGVLGGYLTILHSIPTARNLLLKKGEEPQTCAHYPQWWNGQWENSSPVEDFKECDVDSPSFIEIELELKRLMAFLDDTERSYASCEKISEHLGSAVFGEFNSVTESFNSYLNWGNEDTDIKEKFCSTIESRLPDGEVLGRSKWSSLVARNVRDDSLSLSTLYELIDTILWENLYENDRRGVTSVLAETADVFTISVNSDTNAGIVQIPEEFYPERWLDSRFEEALKIQKGLRGARKSYLEASKARMNLPTFHDPVAGTRVRKREYLEKTEGRLQAYKDYVEGRARFRTVANSDYEVDRYPDYRLAEFELTAEETTLHDRVARAAEYCKSAVEHHGSQTTAANLELERIRAKQKFLGRLLTEPNKLGRPKPMTCKKYTLRGIATDDAVYLRKEADGDLIELDDVQPTTESQWWRLAHDARSNPYPVTTELLSFDEMHSRVWTDSKQPMIVYSTDETTKEHREALPAALGRFIKVDNKAFRQELQQEETMERQGDMITMFDSTSPSKRKHRESIDSMASNRPSVGGSERDPFASDYSEADEPSQKRRSPHDDEASPPLPQRPGSAQPMELTMPVIDGVEPAEEEPVTEIHVDEKTIQSTNSKPPEMQERQQPGTVTQFLSTDGDKTPAGGQQDQVRMDLL</sequence>
<comment type="caution">
    <text evidence="2">The sequence shown here is derived from an EMBL/GenBank/DDBJ whole genome shotgun (WGS) entry which is preliminary data.</text>
</comment>
<organism evidence="2 3">
    <name type="scientific">Emericellopsis cladophorae</name>
    <dbReference type="NCBI Taxonomy" id="2686198"/>
    <lineage>
        <taxon>Eukaryota</taxon>
        <taxon>Fungi</taxon>
        <taxon>Dikarya</taxon>
        <taxon>Ascomycota</taxon>
        <taxon>Pezizomycotina</taxon>
        <taxon>Sordariomycetes</taxon>
        <taxon>Hypocreomycetidae</taxon>
        <taxon>Hypocreales</taxon>
        <taxon>Bionectriaceae</taxon>
        <taxon>Emericellopsis</taxon>
    </lineage>
</organism>
<evidence type="ECO:0000256" key="1">
    <source>
        <dbReference type="SAM" id="MobiDB-lite"/>
    </source>
</evidence>
<evidence type="ECO:0000313" key="2">
    <source>
        <dbReference type="EMBL" id="KAI6777689.1"/>
    </source>
</evidence>
<dbReference type="Proteomes" id="UP001055219">
    <property type="component" value="Unassembled WGS sequence"/>
</dbReference>
<evidence type="ECO:0000313" key="3">
    <source>
        <dbReference type="Proteomes" id="UP001055219"/>
    </source>
</evidence>
<protein>
    <submittedName>
        <fullName evidence="2">Ubiquitin interaction motif protein</fullName>
    </submittedName>
</protein>
<dbReference type="PANTHER" id="PTHR39597:SF1">
    <property type="entry name" value="UBA DOMAIN-CONTAINING PROTEIN RUP1"/>
    <property type="match status" value="1"/>
</dbReference>
<dbReference type="GeneID" id="75830181"/>
<dbReference type="GO" id="GO:0016579">
    <property type="term" value="P:protein deubiquitination"/>
    <property type="evidence" value="ECO:0007669"/>
    <property type="project" value="TreeGrafter"/>
</dbReference>
<feature type="region of interest" description="Disordered" evidence="1">
    <location>
        <begin position="44"/>
        <end position="100"/>
    </location>
</feature>
<dbReference type="RefSeq" id="XP_051358545.1">
    <property type="nucleotide sequence ID" value="XM_051510560.1"/>
</dbReference>
<dbReference type="GO" id="GO:0005634">
    <property type="term" value="C:nucleus"/>
    <property type="evidence" value="ECO:0007669"/>
    <property type="project" value="TreeGrafter"/>
</dbReference>
<dbReference type="AlphaFoldDB" id="A0A9P9XUK1"/>
<dbReference type="InterPro" id="IPR055335">
    <property type="entry name" value="Ucp6/RUP1"/>
</dbReference>
<proteinExistence type="predicted"/>